<dbReference type="RefSeq" id="WP_090650222.1">
    <property type="nucleotide sequence ID" value="NZ_CBCRYE010000007.1"/>
</dbReference>
<name>A0A1G4T9S5_9CAUL</name>
<dbReference type="OrthoDB" id="9960357at2"/>
<accession>A0A1G4T9S5</accession>
<organism evidence="2 3">
    <name type="scientific">Asticcacaulis taihuensis</name>
    <dbReference type="NCBI Taxonomy" id="260084"/>
    <lineage>
        <taxon>Bacteria</taxon>
        <taxon>Pseudomonadati</taxon>
        <taxon>Pseudomonadota</taxon>
        <taxon>Alphaproteobacteria</taxon>
        <taxon>Caulobacterales</taxon>
        <taxon>Caulobacteraceae</taxon>
        <taxon>Asticcacaulis</taxon>
    </lineage>
</organism>
<evidence type="ECO:0000256" key="1">
    <source>
        <dbReference type="SAM" id="SignalP"/>
    </source>
</evidence>
<dbReference type="Proteomes" id="UP000199150">
    <property type="component" value="Unassembled WGS sequence"/>
</dbReference>
<evidence type="ECO:0000313" key="3">
    <source>
        <dbReference type="Proteomes" id="UP000199150"/>
    </source>
</evidence>
<dbReference type="STRING" id="260084.SAMN02927928_3352"/>
<reference evidence="3" key="1">
    <citation type="submission" date="2016-10" db="EMBL/GenBank/DDBJ databases">
        <authorList>
            <person name="Varghese N."/>
            <person name="Submissions S."/>
        </authorList>
    </citation>
    <scope>NUCLEOTIDE SEQUENCE [LARGE SCALE GENOMIC DNA]</scope>
    <source>
        <strain evidence="3">CGMCC 1.3431</strain>
    </source>
</reference>
<proteinExistence type="predicted"/>
<dbReference type="EMBL" id="FMTS01000007">
    <property type="protein sequence ID" value="SCW78128.1"/>
    <property type="molecule type" value="Genomic_DNA"/>
</dbReference>
<dbReference type="InterPro" id="IPR030972">
    <property type="entry name" value="UrcA_uranyl"/>
</dbReference>
<evidence type="ECO:0000313" key="2">
    <source>
        <dbReference type="EMBL" id="SCW78128.1"/>
    </source>
</evidence>
<sequence>MLRIALTLALLSGLTAAPAAFAQEPGTTKVDVTFPTHQLEDPAEAKAVYARLYKVVQYACQTEGGEGPSWRIADDRACEDEAMQGALQQLNKPELTALYTPGAPQMALADITQRKH</sequence>
<feature type="signal peptide" evidence="1">
    <location>
        <begin position="1"/>
        <end position="22"/>
    </location>
</feature>
<dbReference type="NCBIfam" id="TIGR04433">
    <property type="entry name" value="UrcA_uranyl"/>
    <property type="match status" value="1"/>
</dbReference>
<dbReference type="AlphaFoldDB" id="A0A1G4T9S5"/>
<feature type="chain" id="PRO_5011631417" evidence="1">
    <location>
        <begin position="23"/>
        <end position="116"/>
    </location>
</feature>
<gene>
    <name evidence="2" type="ORF">SAMN02927928_3352</name>
</gene>
<keyword evidence="3" id="KW-1185">Reference proteome</keyword>
<protein>
    <submittedName>
        <fullName evidence="2">UrcA family protein</fullName>
    </submittedName>
</protein>
<keyword evidence="1" id="KW-0732">Signal</keyword>